<dbReference type="EMBL" id="OZ037945">
    <property type="protein sequence ID" value="CAL1702915.1"/>
    <property type="molecule type" value="Genomic_DNA"/>
</dbReference>
<evidence type="ECO:0000313" key="2">
    <source>
        <dbReference type="Proteomes" id="UP001497453"/>
    </source>
</evidence>
<keyword evidence="2" id="KW-1185">Reference proteome</keyword>
<evidence type="ECO:0008006" key="3">
    <source>
        <dbReference type="Google" id="ProtNLM"/>
    </source>
</evidence>
<reference evidence="2" key="1">
    <citation type="submission" date="2024-04" db="EMBL/GenBank/DDBJ databases">
        <authorList>
            <person name="Shaw F."/>
            <person name="Minotto A."/>
        </authorList>
    </citation>
    <scope>NUCLEOTIDE SEQUENCE [LARGE SCALE GENOMIC DNA]</scope>
</reference>
<dbReference type="InterPro" id="IPR032675">
    <property type="entry name" value="LRR_dom_sf"/>
</dbReference>
<name>A0ABP1D4T8_9APHY</name>
<sequence>MMSSSLISDARARVLSTLDLLLLIFEQLTPNDSVEHFSTRRQSESRCLAAAALVSQSWFTAAIRLLWHTSTGNDLLRLIPGWREFEDEHNPNVERERSMVSYHRPLRVYEWQRWADSLRPEDYCRFMVYAQYVVRLRRGGRYSGLILQAFVNGPSSPFRSTLSPFPKLTELEWLVSFPGYTHGLGEIAKCEAPGFVPLIQIHAHQIRSLILGDDHYLRSIESLLPSMLQQMPYLENIQLPQTLSPVLSDCFEVLSRCRYLSSISAPDSCVGRGGDNDLSASFNPSLPEGAFPALGFLELCGNISDIARFFEMEHAPRTLDKLVIYYGTPWTSTPEDIERAFQTIATKCKSLQYFKCDLSPRGNSVDRMRGLAQDTISFEVLRPLAALTRMEKFFFKTRSSFNIGDADMAQLVQDWGRLKEMELHCRPATASLLEEQTMTLCTLSFLFLAMYCPFVERLSLPMSLDAPEPETASLHYTSTPLLKVLQSLTIFPGLSWTRSEEIFETASFLSDLCPNNCDISCKLPEFGRG</sequence>
<dbReference type="Gene3D" id="3.80.10.10">
    <property type="entry name" value="Ribonuclease Inhibitor"/>
    <property type="match status" value="1"/>
</dbReference>
<protein>
    <recommendedName>
        <fullName evidence="3">F-box domain-containing protein</fullName>
    </recommendedName>
</protein>
<accession>A0ABP1D4T8</accession>
<dbReference type="Proteomes" id="UP001497453">
    <property type="component" value="Chromosome 2"/>
</dbReference>
<gene>
    <name evidence="1" type="ORF">GFSPODELE1_LOCUS4308</name>
</gene>
<evidence type="ECO:0000313" key="1">
    <source>
        <dbReference type="EMBL" id="CAL1702915.1"/>
    </source>
</evidence>
<proteinExistence type="predicted"/>
<organism evidence="1 2">
    <name type="scientific">Somion occarium</name>
    <dbReference type="NCBI Taxonomy" id="3059160"/>
    <lineage>
        <taxon>Eukaryota</taxon>
        <taxon>Fungi</taxon>
        <taxon>Dikarya</taxon>
        <taxon>Basidiomycota</taxon>
        <taxon>Agaricomycotina</taxon>
        <taxon>Agaricomycetes</taxon>
        <taxon>Polyporales</taxon>
        <taxon>Cerrenaceae</taxon>
        <taxon>Somion</taxon>
    </lineage>
</organism>